<dbReference type="AlphaFoldDB" id="A0A291ISP8"/>
<keyword evidence="2" id="KW-1185">Reference proteome</keyword>
<reference evidence="1 2" key="1">
    <citation type="submission" date="2017-09" db="EMBL/GenBank/DDBJ databases">
        <title>SPAdes assembly of the Mesoplasma lactucae genome.</title>
        <authorList>
            <person name="Knight T.F."/>
            <person name="Rubinstein R."/>
            <person name="Citino T."/>
        </authorList>
    </citation>
    <scope>NUCLEOTIDE SEQUENCE [LARGE SCALE GENOMIC DNA]</scope>
    <source>
        <strain evidence="1 2">831-C4</strain>
    </source>
</reference>
<dbReference type="NCBIfam" id="TIGR01484">
    <property type="entry name" value="HAD-SF-IIB"/>
    <property type="match status" value="1"/>
</dbReference>
<dbReference type="RefSeq" id="WP_096863095.1">
    <property type="nucleotide sequence ID" value="NZ_CP023668.1"/>
</dbReference>
<dbReference type="PROSITE" id="PS01229">
    <property type="entry name" value="COF_2"/>
    <property type="match status" value="1"/>
</dbReference>
<protein>
    <submittedName>
        <fullName evidence="1">Hydrolase</fullName>
    </submittedName>
</protein>
<gene>
    <name evidence="1" type="ORF">CP520_03575</name>
</gene>
<dbReference type="GO" id="GO:0005829">
    <property type="term" value="C:cytosol"/>
    <property type="evidence" value="ECO:0007669"/>
    <property type="project" value="TreeGrafter"/>
</dbReference>
<dbReference type="Gene3D" id="3.40.50.1000">
    <property type="entry name" value="HAD superfamily/HAD-like"/>
    <property type="match status" value="1"/>
</dbReference>
<dbReference type="OrthoDB" id="9781413at2"/>
<keyword evidence="1" id="KW-0378">Hydrolase</keyword>
<dbReference type="PANTHER" id="PTHR10000">
    <property type="entry name" value="PHOSPHOSERINE PHOSPHATASE"/>
    <property type="match status" value="1"/>
</dbReference>
<dbReference type="PANTHER" id="PTHR10000:SF23">
    <property type="entry name" value="5-AMINO-6-(5-PHOSPHO-D-RIBITYLAMINO)URACIL PHOSPHATASE YITU"/>
    <property type="match status" value="1"/>
</dbReference>
<dbReference type="KEGG" id="mlac:CP520_03575"/>
<name>A0A291ISP8_9MOLU</name>
<dbReference type="InterPro" id="IPR036412">
    <property type="entry name" value="HAD-like_sf"/>
</dbReference>
<evidence type="ECO:0000313" key="2">
    <source>
        <dbReference type="Proteomes" id="UP000232227"/>
    </source>
</evidence>
<dbReference type="Pfam" id="PF08282">
    <property type="entry name" value="Hydrolase_3"/>
    <property type="match status" value="1"/>
</dbReference>
<evidence type="ECO:0000313" key="1">
    <source>
        <dbReference type="EMBL" id="ATG97790.1"/>
    </source>
</evidence>
<proteinExistence type="predicted"/>
<dbReference type="InterPro" id="IPR006379">
    <property type="entry name" value="HAD-SF_hydro_IIB"/>
</dbReference>
<dbReference type="GO" id="GO:0016791">
    <property type="term" value="F:phosphatase activity"/>
    <property type="evidence" value="ECO:0007669"/>
    <property type="project" value="UniProtKB-ARBA"/>
</dbReference>
<dbReference type="GO" id="GO:0000287">
    <property type="term" value="F:magnesium ion binding"/>
    <property type="evidence" value="ECO:0007669"/>
    <property type="project" value="TreeGrafter"/>
</dbReference>
<dbReference type="SUPFAM" id="SSF56784">
    <property type="entry name" value="HAD-like"/>
    <property type="match status" value="1"/>
</dbReference>
<dbReference type="PROSITE" id="PS01228">
    <property type="entry name" value="COF_1"/>
    <property type="match status" value="1"/>
</dbReference>
<dbReference type="Proteomes" id="UP000232227">
    <property type="component" value="Chromosome"/>
</dbReference>
<dbReference type="Gene3D" id="3.30.1240.10">
    <property type="match status" value="1"/>
</dbReference>
<dbReference type="EMBL" id="CP023668">
    <property type="protein sequence ID" value="ATG97790.1"/>
    <property type="molecule type" value="Genomic_DNA"/>
</dbReference>
<organism evidence="1 2">
    <name type="scientific">Mesoplasma lactucae ATCC 49193</name>
    <dbReference type="NCBI Taxonomy" id="81460"/>
    <lineage>
        <taxon>Bacteria</taxon>
        <taxon>Bacillati</taxon>
        <taxon>Mycoplasmatota</taxon>
        <taxon>Mollicutes</taxon>
        <taxon>Entomoplasmatales</taxon>
        <taxon>Entomoplasmataceae</taxon>
        <taxon>Mesoplasma</taxon>
    </lineage>
</organism>
<dbReference type="InterPro" id="IPR023214">
    <property type="entry name" value="HAD_sf"/>
</dbReference>
<accession>A0A291ISP8</accession>
<sequence>MKLYNVNKKRLILVDLDGTILMSDGETIHEKTLSVLKQAMKDGHRVCIVTGRPWIASAKQYQELGLDTLLTNFDGSYIHDPKVREFKRILFPISNEIIKEILDNDVIQASCVNIMTEYYDKSMLRNRDEDLEGFFHLNEMAPGAFVCADPKTDWVGPANNIVLKLKDSSVKNDVIRALADYKDTVKIQTDTLYGVTRDNKELPIISLTNKLANKGNAAGILAQYYNKDIRDVIAFGDQMNDYNMLTSVGYGIAMLNGADALKTVADGITWKTNNEGGVGYYLEELLAGKEI</sequence>